<dbReference type="KEGG" id="cmet:K6K41_17870"/>
<name>A0A9E6ULD1_9HYPH</name>
<evidence type="ECO:0000313" key="2">
    <source>
        <dbReference type="EMBL" id="QZN98800.1"/>
    </source>
</evidence>
<evidence type="ECO:0000256" key="1">
    <source>
        <dbReference type="SAM" id="SignalP"/>
    </source>
</evidence>
<feature type="chain" id="PRO_5038725040" evidence="1">
    <location>
        <begin position="25"/>
        <end position="154"/>
    </location>
</feature>
<dbReference type="EMBL" id="CP081869">
    <property type="protein sequence ID" value="QZN98800.1"/>
    <property type="molecule type" value="Genomic_DNA"/>
</dbReference>
<sequence>MTDPALRGRLALAALLFAASPASGAEPVRLITAEEAALPPVVASGGQPRNMTRGPGIDRIAPAMVGLKGEPFRFAVKFKPRNGVPIDPASVRVTYQRAPSVDLSPRLKPFVTADGIEAAAVVVPPGAHVIEIEATDLQGRVGRAQVTLTVDPPK</sequence>
<dbReference type="AlphaFoldDB" id="A0A9E6ULD1"/>
<dbReference type="RefSeq" id="WP_261401778.1">
    <property type="nucleotide sequence ID" value="NZ_CP081869.1"/>
</dbReference>
<evidence type="ECO:0000313" key="3">
    <source>
        <dbReference type="Proteomes" id="UP000825701"/>
    </source>
</evidence>
<dbReference type="Proteomes" id="UP000825701">
    <property type="component" value="Chromosome"/>
</dbReference>
<reference evidence="2" key="1">
    <citation type="submission" date="2021-08" db="EMBL/GenBank/DDBJ databases">
        <authorList>
            <person name="Zhang H."/>
            <person name="Xu M."/>
            <person name="Yu Z."/>
            <person name="Yang L."/>
            <person name="Cai Y."/>
        </authorList>
    </citation>
    <scope>NUCLEOTIDE SEQUENCE</scope>
    <source>
        <strain evidence="2">CHL1</strain>
    </source>
</reference>
<proteinExistence type="predicted"/>
<protein>
    <submittedName>
        <fullName evidence="2">Uncharacterized protein</fullName>
    </submittedName>
</protein>
<organism evidence="2 3">
    <name type="scientific">Chenggangzhangella methanolivorans</name>
    <dbReference type="NCBI Taxonomy" id="1437009"/>
    <lineage>
        <taxon>Bacteria</taxon>
        <taxon>Pseudomonadati</taxon>
        <taxon>Pseudomonadota</taxon>
        <taxon>Alphaproteobacteria</taxon>
        <taxon>Hyphomicrobiales</taxon>
        <taxon>Methylopilaceae</taxon>
        <taxon>Chenggangzhangella</taxon>
    </lineage>
</organism>
<keyword evidence="3" id="KW-1185">Reference proteome</keyword>
<feature type="signal peptide" evidence="1">
    <location>
        <begin position="1"/>
        <end position="24"/>
    </location>
</feature>
<accession>A0A9E6ULD1</accession>
<keyword evidence="1" id="KW-0732">Signal</keyword>
<gene>
    <name evidence="2" type="ORF">K6K41_17870</name>
</gene>